<feature type="compositionally biased region" description="Basic and acidic residues" evidence="3">
    <location>
        <begin position="251"/>
        <end position="298"/>
    </location>
</feature>
<dbReference type="EMBL" id="CAIF01000306">
    <property type="protein sequence ID" value="CCH47077.1"/>
    <property type="molecule type" value="Genomic_DNA"/>
</dbReference>
<feature type="compositionally biased region" description="Polar residues" evidence="3">
    <location>
        <begin position="158"/>
        <end position="175"/>
    </location>
</feature>
<evidence type="ECO:0000313" key="6">
    <source>
        <dbReference type="Proteomes" id="UP000009328"/>
    </source>
</evidence>
<feature type="compositionally biased region" description="Polar residues" evidence="3">
    <location>
        <begin position="814"/>
        <end position="855"/>
    </location>
</feature>
<feature type="compositionally biased region" description="Acidic residues" evidence="3">
    <location>
        <begin position="365"/>
        <end position="393"/>
    </location>
</feature>
<feature type="compositionally biased region" description="Polar residues" evidence="3">
    <location>
        <begin position="670"/>
        <end position="692"/>
    </location>
</feature>
<dbReference type="Pfam" id="PF25459">
    <property type="entry name" value="AIM3_BBC1_C"/>
    <property type="match status" value="1"/>
</dbReference>
<feature type="region of interest" description="Disordered" evidence="3">
    <location>
        <begin position="70"/>
        <end position="855"/>
    </location>
</feature>
<feature type="compositionally biased region" description="Basic and acidic residues" evidence="3">
    <location>
        <begin position="478"/>
        <end position="487"/>
    </location>
</feature>
<evidence type="ECO:0000256" key="1">
    <source>
        <dbReference type="ARBA" id="ARBA00022443"/>
    </source>
</evidence>
<reference evidence="5 6" key="1">
    <citation type="journal article" date="2012" name="Eukaryot. Cell">
        <title>Draft genome sequence of Wickerhamomyces ciferrii NRRL Y-1031 F-60-10.</title>
        <authorList>
            <person name="Schneider J."/>
            <person name="Andrea H."/>
            <person name="Blom J."/>
            <person name="Jaenicke S."/>
            <person name="Ruckert C."/>
            <person name="Schorsch C."/>
            <person name="Szczepanowski R."/>
            <person name="Farwick M."/>
            <person name="Goesmann A."/>
            <person name="Puhler A."/>
            <person name="Schaffer S."/>
            <person name="Tauch A."/>
            <person name="Kohler T."/>
            <person name="Brinkrolf K."/>
        </authorList>
    </citation>
    <scope>NUCLEOTIDE SEQUENCE [LARGE SCALE GENOMIC DNA]</scope>
    <source>
        <strain evidence="6">ATCC 14091 / BCRC 22168 / CBS 111 / JCM 3599 / NBRC 0793 / NRRL Y-1031 F-60-10</strain>
    </source>
</reference>
<dbReference type="CDD" id="cd11887">
    <property type="entry name" value="SH3_Bbc1"/>
    <property type="match status" value="1"/>
</dbReference>
<organism evidence="5 6">
    <name type="scientific">Wickerhamomyces ciferrii (strain ATCC 14091 / BCRC 22168 / CBS 111 / JCM 3599 / NBRC 0793 / NRRL Y-1031 F-60-10)</name>
    <name type="common">Yeast</name>
    <name type="synonym">Pichia ciferrii</name>
    <dbReference type="NCBI Taxonomy" id="1206466"/>
    <lineage>
        <taxon>Eukaryota</taxon>
        <taxon>Fungi</taxon>
        <taxon>Dikarya</taxon>
        <taxon>Ascomycota</taxon>
        <taxon>Saccharomycotina</taxon>
        <taxon>Saccharomycetes</taxon>
        <taxon>Phaffomycetales</taxon>
        <taxon>Wickerhamomycetaceae</taxon>
        <taxon>Wickerhamomyces</taxon>
    </lineage>
</organism>
<feature type="compositionally biased region" description="Basic and acidic residues" evidence="3">
    <location>
        <begin position="349"/>
        <end position="364"/>
    </location>
</feature>
<feature type="compositionally biased region" description="Acidic residues" evidence="3">
    <location>
        <begin position="488"/>
        <end position="500"/>
    </location>
</feature>
<feature type="compositionally biased region" description="Pro residues" evidence="3">
    <location>
        <begin position="647"/>
        <end position="664"/>
    </location>
</feature>
<keyword evidence="6" id="KW-1185">Reference proteome</keyword>
<dbReference type="InterPro" id="IPR001452">
    <property type="entry name" value="SH3_domain"/>
</dbReference>
<feature type="compositionally biased region" description="Basic and acidic residues" evidence="3">
    <location>
        <begin position="592"/>
        <end position="603"/>
    </location>
</feature>
<dbReference type="InterPro" id="IPR035552">
    <property type="entry name" value="Mti1_SH3"/>
</dbReference>
<feature type="compositionally biased region" description="Polar residues" evidence="3">
    <location>
        <begin position="72"/>
        <end position="108"/>
    </location>
</feature>
<feature type="compositionally biased region" description="Polar residues" evidence="3">
    <location>
        <begin position="611"/>
        <end position="626"/>
    </location>
</feature>
<dbReference type="Proteomes" id="UP000009328">
    <property type="component" value="Unassembled WGS sequence"/>
</dbReference>
<evidence type="ECO:0000256" key="2">
    <source>
        <dbReference type="PROSITE-ProRule" id="PRU00192"/>
    </source>
</evidence>
<feature type="compositionally biased region" description="Basic and acidic residues" evidence="3">
    <location>
        <begin position="123"/>
        <end position="147"/>
    </location>
</feature>
<dbReference type="eggNOG" id="ENOG502R16K">
    <property type="taxonomic scope" value="Eukaryota"/>
</dbReference>
<dbReference type="SUPFAM" id="SSF50044">
    <property type="entry name" value="SH3-domain"/>
    <property type="match status" value="1"/>
</dbReference>
<evidence type="ECO:0000256" key="3">
    <source>
        <dbReference type="SAM" id="MobiDB-lite"/>
    </source>
</evidence>
<dbReference type="STRING" id="1206466.K0KYC1"/>
<feature type="compositionally biased region" description="Basic and acidic residues" evidence="3">
    <location>
        <begin position="310"/>
        <end position="323"/>
    </location>
</feature>
<dbReference type="SMART" id="SM00326">
    <property type="entry name" value="SH3"/>
    <property type="match status" value="1"/>
</dbReference>
<dbReference type="PANTHER" id="PTHR46026:SF1">
    <property type="entry name" value="RHO-TYPE GUANINE NUCLEOTIDE EXCHANGE FACTOR, ISOFORM F"/>
    <property type="match status" value="1"/>
</dbReference>
<keyword evidence="1 2" id="KW-0728">SH3 domain</keyword>
<dbReference type="PANTHER" id="PTHR46026">
    <property type="entry name" value="RHO-TYPE GUANINE NUCLEOTIDE EXCHANGE FACTOR, ISOFORM F"/>
    <property type="match status" value="1"/>
</dbReference>
<gene>
    <name evidence="5" type="ORF">BN7_6686</name>
</gene>
<dbReference type="InParanoid" id="K0KYC1"/>
<feature type="compositionally biased region" description="Low complexity" evidence="3">
    <location>
        <begin position="772"/>
        <end position="782"/>
    </location>
</feature>
<protein>
    <submittedName>
        <fullName evidence="5">Myosin tail region-interacting protein MTI1</fullName>
    </submittedName>
</protein>
<dbReference type="Gene3D" id="2.30.30.40">
    <property type="entry name" value="SH3 Domains"/>
    <property type="match status" value="1"/>
</dbReference>
<feature type="compositionally biased region" description="Low complexity" evidence="3">
    <location>
        <begin position="415"/>
        <end position="430"/>
    </location>
</feature>
<evidence type="ECO:0000313" key="5">
    <source>
        <dbReference type="EMBL" id="CCH47077.1"/>
    </source>
</evidence>
<dbReference type="FunCoup" id="K0KYC1">
    <property type="interactions" value="196"/>
</dbReference>
<evidence type="ECO:0000259" key="4">
    <source>
        <dbReference type="PROSITE" id="PS50002"/>
    </source>
</evidence>
<dbReference type="PROSITE" id="PS50002">
    <property type="entry name" value="SH3"/>
    <property type="match status" value="1"/>
</dbReference>
<dbReference type="InterPro" id="IPR036028">
    <property type="entry name" value="SH3-like_dom_sf"/>
</dbReference>
<feature type="compositionally biased region" description="Polar residues" evidence="3">
    <location>
        <begin position="542"/>
        <end position="559"/>
    </location>
</feature>
<dbReference type="HOGENOM" id="CLU_003021_0_0_1"/>
<dbReference type="Pfam" id="PF00018">
    <property type="entry name" value="SH3_1"/>
    <property type="match status" value="1"/>
</dbReference>
<comment type="caution">
    <text evidence="5">The sequence shown here is derived from an EMBL/GenBank/DDBJ whole genome shotgun (WGS) entry which is preliminary data.</text>
</comment>
<feature type="compositionally biased region" description="Basic and acidic residues" evidence="3">
    <location>
        <begin position="394"/>
        <end position="405"/>
    </location>
</feature>
<dbReference type="AlphaFoldDB" id="K0KYC1"/>
<feature type="compositionally biased region" description="Low complexity" evidence="3">
    <location>
        <begin position="446"/>
        <end position="456"/>
    </location>
</feature>
<feature type="compositionally biased region" description="Pro residues" evidence="3">
    <location>
        <begin position="746"/>
        <end position="759"/>
    </location>
</feature>
<feature type="compositionally biased region" description="Polar residues" evidence="3">
    <location>
        <begin position="229"/>
        <end position="239"/>
    </location>
</feature>
<feature type="domain" description="SH3" evidence="4">
    <location>
        <begin position="5"/>
        <end position="69"/>
    </location>
</feature>
<dbReference type="InterPro" id="IPR057402">
    <property type="entry name" value="AIM3_BBC1_C"/>
</dbReference>
<proteinExistence type="predicted"/>
<accession>K0KYC1</accession>
<name>K0KYC1_WICCF</name>
<sequence length="1106" mass="120813">MASKEPPFKVEALYEYKSDYEDDLNFPAGQLITVTTVEDDEWYSGTYISTNGAEQSGMFPKNFVQPVKETAINASSETRSSLGKPQDVSVQDETQIEDQSASTATTSGIEKDKTPENPVISKEQTDGEQLEHAVKEAKKDSITESKESAPFTPKGLSSRISTFDTEKSTPLSNASTKKETAPYNQSLKGVASSYIPPSLGSNKEVTSKTKPDFSHSSYVPPPLKKDTPKSSSIDQSKSDFQPEVVKPTTSFREEPQEEEGPKLSLKERIALLQQKQKEEAEREAEAQRKKQEKKESQKKIAATVATPSAVEHDIDSVSLKEDLPSEPSSQKIEDPDIHLEAQSVPSESEAPKDEDLLKAKKTKEPEEDDNEKEKEIDNEEEEDEEEEEEEDSEEARRAALRERMAKLSGAGMYGGFNPFAAPGAGVPPKKTSTKKKSNSKDQEETIPQAAPIPIIPMGGGAPQLPEALQRKNTTSSAAEHENERDLETEAPEDEEADTEVGEGKDLDDNLPVKSSAADISSLQAPPIVPRRKSEPVADDESFQSASESVGENKADNSALNDLLDNRNFNTESAIEGDDEAEKISSDEGFTFADREKERKEKVIPRIIDSNLDPTSSQFASDYTTGYESDDDTQLPVTEDKAEISTPTVPPPPPIAPKVPPPPPTGNTDPLSQVSLESLSINENPKSTETTRSIPPIPPIGTSQLSGTSDLGAPTKVPPPPPSFEAPELQSKAEDMVPQISTRERAPPPPPPSIPAPPISPEHEFTPSKPSRRSSSIHSQRSQRSFRDPPPVPQSPIDASGSPQLPSNAPPGIKSASTFDSFASTNSSVPSPTVRRTSTLPTIPDPSSANDSIFSSGSKGGLNLDIASGWWLKKNELPPKLQARVDKDLIFEVDEHVVNRRGGKKLVLKDYYILNQDNSQTVLHAVFDPNDAENTISISETLETPPNVDKAQLDKYSTTFGYQIFQVATRLVNQNVKEPLVPLVLSQVPGILKPIGLRSYGAVIYSNSNNTEVHQTEDFKPGDIIAINKAKFQGHNKLHQKIVYDVGNSGAPFAAVITEFDENKRKFRVIEADANGKVKHASYKPSDMKSGKIKVFRVVSRDFVNWN</sequence>